<proteinExistence type="predicted"/>
<sequence>MKKLARFGRFLTPLVLASPVVLTLSCSSKVVSFKGSTSMWSFLNDLSKVIYKNDRYLADIESLGSSAGIDNLVNARTDFAALSKNPVGEHNSMSEENKAKWKAQKIKTVPVAQEKMAFLLQVKPADVKKHFFFDHTNWQKIINAFGGDYQLMINDLLAENEKLPEDQNYPIAVFYRAGGYNVSGKAETFVKDNPYVNEIVPSPNAQSYLRNTLGNTKVSITNLDESDAKAMPDFLNSNATSKMAFFSYGFLENNKSLWQKPNFVLVQQKQETVLVKPEEETYGWTRFFYLSFSLLNNLPKKLSLLTSFLSPTNRVKPEIMKVYANNSLSAPNANLLKTIFNLEADDEQNWSELAKAAKTLTPDYQ</sequence>
<dbReference type="KEGG" id="mcob:NCTC10184_00550"/>
<dbReference type="Proteomes" id="UP000290876">
    <property type="component" value="Chromosome"/>
</dbReference>
<dbReference type="AlphaFoldDB" id="A0A449BB93"/>
<evidence type="ECO:0000313" key="1">
    <source>
        <dbReference type="EMBL" id="VEU78309.1"/>
    </source>
</evidence>
<reference evidence="1 2" key="1">
    <citation type="submission" date="2019-01" db="EMBL/GenBank/DDBJ databases">
        <authorList>
            <consortium name="Pathogen Informatics"/>
        </authorList>
    </citation>
    <scope>NUCLEOTIDE SEQUENCE [LARGE SCALE GENOMIC DNA]</scope>
    <source>
        <strain evidence="1 2">NCTC10184</strain>
    </source>
</reference>
<gene>
    <name evidence="1" type="ORF">NCTC10184_00550</name>
</gene>
<dbReference type="SUPFAM" id="SSF53850">
    <property type="entry name" value="Periplasmic binding protein-like II"/>
    <property type="match status" value="1"/>
</dbReference>
<dbReference type="Gene3D" id="3.40.190.10">
    <property type="entry name" value="Periplasmic binding protein-like II"/>
    <property type="match status" value="1"/>
</dbReference>
<dbReference type="EMBL" id="LR215043">
    <property type="protein sequence ID" value="VEU78309.1"/>
    <property type="molecule type" value="Genomic_DNA"/>
</dbReference>
<accession>A0A449BB93</accession>
<keyword evidence="2" id="KW-1185">Reference proteome</keyword>
<dbReference type="PROSITE" id="PS51257">
    <property type="entry name" value="PROKAR_LIPOPROTEIN"/>
    <property type="match status" value="1"/>
</dbReference>
<evidence type="ECO:0000313" key="2">
    <source>
        <dbReference type="Proteomes" id="UP000290876"/>
    </source>
</evidence>
<name>A0A449BB93_9BACT</name>
<protein>
    <submittedName>
        <fullName evidence="1">Uncharacterized protein</fullName>
    </submittedName>
</protein>
<organism evidence="1 2">
    <name type="scientific">Mycoplasmopsis columbinasalis</name>
    <dbReference type="NCBI Taxonomy" id="114880"/>
    <lineage>
        <taxon>Bacteria</taxon>
        <taxon>Bacillati</taxon>
        <taxon>Mycoplasmatota</taxon>
        <taxon>Mycoplasmoidales</taxon>
        <taxon>Metamycoplasmataceae</taxon>
        <taxon>Mycoplasmopsis</taxon>
    </lineage>
</organism>